<proteinExistence type="predicted"/>
<gene>
    <name evidence="1" type="ORF">METZ01_LOCUS65450</name>
</gene>
<name>A0A381T8T9_9ZZZZ</name>
<reference evidence="1" key="1">
    <citation type="submission" date="2018-05" db="EMBL/GenBank/DDBJ databases">
        <authorList>
            <person name="Lanie J.A."/>
            <person name="Ng W.-L."/>
            <person name="Kazmierczak K.M."/>
            <person name="Andrzejewski T.M."/>
            <person name="Davidsen T.M."/>
            <person name="Wayne K.J."/>
            <person name="Tettelin H."/>
            <person name="Glass J.I."/>
            <person name="Rusch D."/>
            <person name="Podicherti R."/>
            <person name="Tsui H.-C.T."/>
            <person name="Winkler M.E."/>
        </authorList>
    </citation>
    <scope>NUCLEOTIDE SEQUENCE</scope>
</reference>
<evidence type="ECO:0000313" key="1">
    <source>
        <dbReference type="EMBL" id="SVA12596.1"/>
    </source>
</evidence>
<dbReference type="AlphaFoldDB" id="A0A381T8T9"/>
<dbReference type="EMBL" id="UINC01004206">
    <property type="protein sequence ID" value="SVA12596.1"/>
    <property type="molecule type" value="Genomic_DNA"/>
</dbReference>
<sequence>MQKRRLWLKKGEKMRNNFIGEKAGEHSSLQNNRRLNSQALAAFFTPPPQHRTTTDGCPP</sequence>
<protein>
    <submittedName>
        <fullName evidence="1">Uncharacterized protein</fullName>
    </submittedName>
</protein>
<organism evidence="1">
    <name type="scientific">marine metagenome</name>
    <dbReference type="NCBI Taxonomy" id="408172"/>
    <lineage>
        <taxon>unclassified sequences</taxon>
        <taxon>metagenomes</taxon>
        <taxon>ecological metagenomes</taxon>
    </lineage>
</organism>
<accession>A0A381T8T9</accession>